<reference evidence="1" key="2">
    <citation type="submission" date="2025-03" db="EMBL/GenBank/DDBJ databases">
        <authorList>
            <consortium name="ELIXIR-Norway"/>
            <consortium name="Elixir Norway"/>
        </authorList>
    </citation>
    <scope>NUCLEOTIDE SEQUENCE</scope>
</reference>
<organism evidence="1 2">
    <name type="scientific">Rangifer tarandus platyrhynchus</name>
    <name type="common">Svalbard reindeer</name>
    <dbReference type="NCBI Taxonomy" id="3082113"/>
    <lineage>
        <taxon>Eukaryota</taxon>
        <taxon>Metazoa</taxon>
        <taxon>Chordata</taxon>
        <taxon>Craniata</taxon>
        <taxon>Vertebrata</taxon>
        <taxon>Euteleostomi</taxon>
        <taxon>Mammalia</taxon>
        <taxon>Eutheria</taxon>
        <taxon>Laurasiatheria</taxon>
        <taxon>Artiodactyla</taxon>
        <taxon>Ruminantia</taxon>
        <taxon>Pecora</taxon>
        <taxon>Cervidae</taxon>
        <taxon>Odocoileinae</taxon>
        <taxon>Rangifer</taxon>
    </lineage>
</organism>
<dbReference type="EMBL" id="OX596090">
    <property type="protein sequence ID" value="CAN0536566.1"/>
    <property type="molecule type" value="Genomic_DNA"/>
</dbReference>
<accession>A0AC59ZZV2</accession>
<name>A0AC59ZZV2_RANTA</name>
<protein>
    <submittedName>
        <fullName evidence="1">Uncharacterized protein</fullName>
    </submittedName>
</protein>
<evidence type="ECO:0000313" key="2">
    <source>
        <dbReference type="Proteomes" id="UP001162501"/>
    </source>
</evidence>
<sequence>MGARGAASPPRGPGPLLPAIPALGLLLLRPLPLGLLLLLLRPLPPGSGAAAGRPPHLVFVLADDLGWNDVGFHGSAIRTPRLDALAAGGVLLDNYYAQPLCTPSRSQLLTGRYQIHTGLQHQIIWPCQPSCIPLDEKLLPQLLKEAGYATHMVGKWHLGMYRKECLPTRRGFDTYFGYLLGSEDYYSHERCTLIDALNVTRCALDFRDGEEVATGYKNMYSTNVFTERATTLITNHPPEKPLFLYLALQSVHEPLQVPEEYLKPYDFIQDKNRHHYAGMASLMDEAVGNVTAALESRGLWNNTVFVFSTDNGGQTLAGGNNWPLRGRKWSLWEGGVRAVGFVASPLLKRKGVKTRELIHISDWLPTLVKLAGGRTAGTKPLDGFDVWTTISEGSPSPRMELLHNIDPNFVDISPCPGSSMAPAKDDSSRLEYSAFNTSIHAAIRYQNWKLLTGYPGCGHWFPPPSQDNVSVMPSPDPPAKTLWLFDIDRDPEERHDLSREYPHIVKKLLSRLQFYQKHSVPVYFPAQDPRCDPKATGAWGPWM</sequence>
<proteinExistence type="predicted"/>
<gene>
    <name evidence="1" type="ORF">MRATA1EN22A_LOCUS24803</name>
</gene>
<evidence type="ECO:0000313" key="1">
    <source>
        <dbReference type="EMBL" id="CAN0536566.1"/>
    </source>
</evidence>
<reference evidence="1" key="1">
    <citation type="submission" date="2023-05" db="EMBL/GenBank/DDBJ databases">
        <authorList>
            <consortium name="ELIXIR-Norway"/>
        </authorList>
    </citation>
    <scope>NUCLEOTIDE SEQUENCE</scope>
</reference>
<dbReference type="Proteomes" id="UP001162501">
    <property type="component" value="Chromosome 6"/>
</dbReference>